<dbReference type="AlphaFoldDB" id="A0A131Y8W3"/>
<comment type="similarity">
    <text evidence="1">Belongs to the UPF0587 family.</text>
</comment>
<dbReference type="EMBL" id="GEFM01000828">
    <property type="protein sequence ID" value="JAP74968.1"/>
    <property type="molecule type" value="mRNA"/>
</dbReference>
<dbReference type="GO" id="GO:0008270">
    <property type="term" value="F:zinc ion binding"/>
    <property type="evidence" value="ECO:0007669"/>
    <property type="project" value="TreeGrafter"/>
</dbReference>
<keyword evidence="2" id="KW-0479">Metal-binding</keyword>
<sequence length="161" mass="17770">MVKIGLQFSANLENLSSFKAGEDFVWYLKLKCMSCGEEGVNWHSVEADSKSACKGGPGSANLVIRCKLCSRENSLDVIPSSLVPYTADDSPSFKTIVAFDCRGVEPVAFDARDGFEAVAAESGSRFSQVKLEDNEWADYDEKSKQTVGVYELTHRFVKLKH</sequence>
<reference evidence="4" key="1">
    <citation type="submission" date="2016-02" db="EMBL/GenBank/DDBJ databases">
        <title>RNAseq analyses of the midgut from blood- or serum-fed Ixodes ricinus ticks.</title>
        <authorList>
            <person name="Perner J."/>
            <person name="Provaznik J."/>
            <person name="Schrenkova J."/>
            <person name="Urbanova V."/>
            <person name="Ribeiro J.M."/>
            <person name="Kopacek P."/>
        </authorList>
    </citation>
    <scope>NUCLEOTIDE SEQUENCE</scope>
    <source>
        <tissue evidence="4">Gut</tissue>
    </source>
</reference>
<name>A0A131Y8W3_IXORI</name>
<keyword evidence="3" id="KW-0862">Zinc</keyword>
<dbReference type="PANTHER" id="PTHR12857:SF0">
    <property type="entry name" value="CXXC MOTIF CONTAINING ZINC BINDING PROTEIN"/>
    <property type="match status" value="1"/>
</dbReference>
<evidence type="ECO:0000256" key="3">
    <source>
        <dbReference type="ARBA" id="ARBA00022833"/>
    </source>
</evidence>
<dbReference type="SUPFAM" id="SSF141678">
    <property type="entry name" value="MAL13P1.257-like"/>
    <property type="match status" value="1"/>
</dbReference>
<evidence type="ECO:0000256" key="2">
    <source>
        <dbReference type="ARBA" id="ARBA00022723"/>
    </source>
</evidence>
<evidence type="ECO:0008006" key="5">
    <source>
        <dbReference type="Google" id="ProtNLM"/>
    </source>
</evidence>
<dbReference type="InterPro" id="IPR008584">
    <property type="entry name" value="CXXC_Zn-binding_euk"/>
</dbReference>
<evidence type="ECO:0000313" key="4">
    <source>
        <dbReference type="EMBL" id="JAP74968.1"/>
    </source>
</evidence>
<organism evidence="4">
    <name type="scientific">Ixodes ricinus</name>
    <name type="common">Common tick</name>
    <name type="synonym">Acarus ricinus</name>
    <dbReference type="NCBI Taxonomy" id="34613"/>
    <lineage>
        <taxon>Eukaryota</taxon>
        <taxon>Metazoa</taxon>
        <taxon>Ecdysozoa</taxon>
        <taxon>Arthropoda</taxon>
        <taxon>Chelicerata</taxon>
        <taxon>Arachnida</taxon>
        <taxon>Acari</taxon>
        <taxon>Parasitiformes</taxon>
        <taxon>Ixodida</taxon>
        <taxon>Ixodoidea</taxon>
        <taxon>Ixodidae</taxon>
        <taxon>Ixodinae</taxon>
        <taxon>Ixodes</taxon>
    </lineage>
</organism>
<proteinExistence type="evidence at transcript level"/>
<accession>A0A131Y8W3</accession>
<evidence type="ECO:0000256" key="1">
    <source>
        <dbReference type="ARBA" id="ARBA00007818"/>
    </source>
</evidence>
<dbReference type="Pfam" id="PF05907">
    <property type="entry name" value="CXXC_Zn-b_euk"/>
    <property type="match status" value="1"/>
</dbReference>
<protein>
    <recommendedName>
        <fullName evidence="5">CXXC motif containing zinc binding protein</fullName>
    </recommendedName>
</protein>
<dbReference type="PANTHER" id="PTHR12857">
    <property type="entry name" value="CXXC MOTIF CONTAINING ZINC BINDING PROTEIN"/>
    <property type="match status" value="1"/>
</dbReference>